<feature type="domain" description="Zn(2)-C6 fungal-type" evidence="8">
    <location>
        <begin position="14"/>
        <end position="44"/>
    </location>
</feature>
<dbReference type="CDD" id="cd12148">
    <property type="entry name" value="fungal_TF_MHR"/>
    <property type="match status" value="1"/>
</dbReference>
<organism evidence="9 10">
    <name type="scientific">Aspergillus keveii</name>
    <dbReference type="NCBI Taxonomy" id="714993"/>
    <lineage>
        <taxon>Eukaryota</taxon>
        <taxon>Fungi</taxon>
        <taxon>Dikarya</taxon>
        <taxon>Ascomycota</taxon>
        <taxon>Pezizomycotina</taxon>
        <taxon>Eurotiomycetes</taxon>
        <taxon>Eurotiomycetidae</taxon>
        <taxon>Eurotiales</taxon>
        <taxon>Aspergillaceae</taxon>
        <taxon>Aspergillus</taxon>
        <taxon>Aspergillus subgen. Nidulantes</taxon>
    </lineage>
</organism>
<dbReference type="PROSITE" id="PS50048">
    <property type="entry name" value="ZN2_CY6_FUNGAL_2"/>
    <property type="match status" value="1"/>
</dbReference>
<dbReference type="PANTHER" id="PTHR46910:SF3">
    <property type="entry name" value="HALOTOLERANCE PROTEIN 9-RELATED"/>
    <property type="match status" value="1"/>
</dbReference>
<sequence>MATPQKQRTRLATACDHCRNHKVRCDTSPGSCRPCRKKGYQCITTDCKTGYIISRKGSRRAERRVDDGLGTTTPATPSSADMGTFDIPTDSPDTETTGHVSSLITGRKMQPTTGGWAAREGSFQEESLVYNADCNGRVAVLGGSNMQILVANWIDKYFERHRLEYRLADSFKHGLRHAVEGPSLVTAGGAAAPLLALSEDVRRAYVDAYFTRIHPIFPVLEELTFRESLIHIDLDCGSNVTTDETLPAVAIALSVFGLGCDCLGKRITSDGTLFLQQAYSLLPNIMGFPFIRSVQALIVLTISLRSRGRDGQSSLTIALAIRMAQSLGLQYPSRLAKTPLDAVIWNALLCLDTISSMESGKARVIRDGEFDQQPNTAPSRSPNTPGWEQYSPYFTSLTSLCGITSRLRVTGRLSMVGNVHENRERTLDRCIKLNETLRAWYSGLSADIDTSQQKSATRYFSCYIMSLYHQTVIWTNWVSLVTHPEAYESEIARHHSLDSPNYRQLLSGESQCLSSATEIVKIVTELAENEQPIGLIPVSRLSFAAVVLTVLLLKNPSNALSSVYLMYLHLACNIAADLYDRIGQDKTFANSWRIWFSFIDKHIRARLSVSEDSLEWATFLGLQKRVTHEETSTAATPRVCATPTLSHNELLGAGGLGLLEHITAFPEGSCNFGSEWDDAFWLNFTT</sequence>
<keyword evidence="5" id="KW-0804">Transcription</keyword>
<keyword evidence="4" id="KW-0238">DNA-binding</keyword>
<evidence type="ECO:0000256" key="7">
    <source>
        <dbReference type="SAM" id="MobiDB-lite"/>
    </source>
</evidence>
<feature type="compositionally biased region" description="Polar residues" evidence="7">
    <location>
        <begin position="70"/>
        <end position="81"/>
    </location>
</feature>
<dbReference type="Pfam" id="PF00172">
    <property type="entry name" value="Zn_clus"/>
    <property type="match status" value="1"/>
</dbReference>
<dbReference type="CDD" id="cd00067">
    <property type="entry name" value="GAL4"/>
    <property type="match status" value="1"/>
</dbReference>
<dbReference type="EMBL" id="JBFTWV010000256">
    <property type="protein sequence ID" value="KAL2783219.1"/>
    <property type="molecule type" value="Genomic_DNA"/>
</dbReference>
<dbReference type="InterPro" id="IPR050987">
    <property type="entry name" value="AtrR-like"/>
</dbReference>
<dbReference type="SMART" id="SM00066">
    <property type="entry name" value="GAL4"/>
    <property type="match status" value="1"/>
</dbReference>
<dbReference type="PANTHER" id="PTHR46910">
    <property type="entry name" value="TRANSCRIPTION FACTOR PDR1"/>
    <property type="match status" value="1"/>
</dbReference>
<evidence type="ECO:0000313" key="9">
    <source>
        <dbReference type="EMBL" id="KAL2783219.1"/>
    </source>
</evidence>
<keyword evidence="3" id="KW-0805">Transcription regulation</keyword>
<dbReference type="SMART" id="SM00906">
    <property type="entry name" value="Fungal_trans"/>
    <property type="match status" value="1"/>
</dbReference>
<dbReference type="PROSITE" id="PS00463">
    <property type="entry name" value="ZN2_CY6_FUNGAL_1"/>
    <property type="match status" value="1"/>
</dbReference>
<comment type="subcellular location">
    <subcellularLocation>
        <location evidence="1">Nucleus</location>
    </subcellularLocation>
</comment>
<keyword evidence="2" id="KW-0479">Metal-binding</keyword>
<keyword evidence="10" id="KW-1185">Reference proteome</keyword>
<gene>
    <name evidence="9" type="ORF">BJX66DRAFT_345144</name>
</gene>
<dbReference type="InterPro" id="IPR036864">
    <property type="entry name" value="Zn2-C6_fun-type_DNA-bd_sf"/>
</dbReference>
<accession>A0ABR4FIZ6</accession>
<name>A0ABR4FIZ6_9EURO</name>
<evidence type="ECO:0000256" key="1">
    <source>
        <dbReference type="ARBA" id="ARBA00004123"/>
    </source>
</evidence>
<evidence type="ECO:0000256" key="6">
    <source>
        <dbReference type="ARBA" id="ARBA00023242"/>
    </source>
</evidence>
<dbReference type="Pfam" id="PF04082">
    <property type="entry name" value="Fungal_trans"/>
    <property type="match status" value="1"/>
</dbReference>
<evidence type="ECO:0000256" key="2">
    <source>
        <dbReference type="ARBA" id="ARBA00022723"/>
    </source>
</evidence>
<evidence type="ECO:0000256" key="5">
    <source>
        <dbReference type="ARBA" id="ARBA00023163"/>
    </source>
</evidence>
<dbReference type="SUPFAM" id="SSF57701">
    <property type="entry name" value="Zn2/Cys6 DNA-binding domain"/>
    <property type="match status" value="1"/>
</dbReference>
<feature type="region of interest" description="Disordered" evidence="7">
    <location>
        <begin position="367"/>
        <end position="387"/>
    </location>
</feature>
<evidence type="ECO:0000256" key="4">
    <source>
        <dbReference type="ARBA" id="ARBA00023125"/>
    </source>
</evidence>
<comment type="caution">
    <text evidence="9">The sequence shown here is derived from an EMBL/GenBank/DDBJ whole genome shotgun (WGS) entry which is preliminary data.</text>
</comment>
<evidence type="ECO:0000313" key="10">
    <source>
        <dbReference type="Proteomes" id="UP001610563"/>
    </source>
</evidence>
<proteinExistence type="predicted"/>
<dbReference type="Proteomes" id="UP001610563">
    <property type="component" value="Unassembled WGS sequence"/>
</dbReference>
<evidence type="ECO:0000256" key="3">
    <source>
        <dbReference type="ARBA" id="ARBA00023015"/>
    </source>
</evidence>
<protein>
    <recommendedName>
        <fullName evidence="8">Zn(2)-C6 fungal-type domain-containing protein</fullName>
    </recommendedName>
</protein>
<keyword evidence="6" id="KW-0539">Nucleus</keyword>
<dbReference type="InterPro" id="IPR007219">
    <property type="entry name" value="XnlR_reg_dom"/>
</dbReference>
<feature type="compositionally biased region" description="Polar residues" evidence="7">
    <location>
        <begin position="372"/>
        <end position="387"/>
    </location>
</feature>
<reference evidence="9 10" key="1">
    <citation type="submission" date="2024-07" db="EMBL/GenBank/DDBJ databases">
        <title>Section-level genome sequencing and comparative genomics of Aspergillus sections Usti and Cavernicolus.</title>
        <authorList>
            <consortium name="Lawrence Berkeley National Laboratory"/>
            <person name="Nybo J.L."/>
            <person name="Vesth T.C."/>
            <person name="Theobald S."/>
            <person name="Frisvad J.C."/>
            <person name="Larsen T.O."/>
            <person name="Kjaerboelling I."/>
            <person name="Rothschild-Mancinelli K."/>
            <person name="Lyhne E.K."/>
            <person name="Kogle M.E."/>
            <person name="Barry K."/>
            <person name="Clum A."/>
            <person name="Na H."/>
            <person name="Ledsgaard L."/>
            <person name="Lin J."/>
            <person name="Lipzen A."/>
            <person name="Kuo A."/>
            <person name="Riley R."/>
            <person name="Mondo S."/>
            <person name="Labutti K."/>
            <person name="Haridas S."/>
            <person name="Pangalinan J."/>
            <person name="Salamov A.A."/>
            <person name="Simmons B.A."/>
            <person name="Magnuson J.K."/>
            <person name="Chen J."/>
            <person name="Drula E."/>
            <person name="Henrissat B."/>
            <person name="Wiebenga A."/>
            <person name="Lubbers R.J."/>
            <person name="Gomes A.C."/>
            <person name="Makela M.R."/>
            <person name="Stajich J."/>
            <person name="Grigoriev I.V."/>
            <person name="Mortensen U.H."/>
            <person name="De Vries R.P."/>
            <person name="Baker S.E."/>
            <person name="Andersen M.R."/>
        </authorList>
    </citation>
    <scope>NUCLEOTIDE SEQUENCE [LARGE SCALE GENOMIC DNA]</scope>
    <source>
        <strain evidence="9 10">CBS 209.92</strain>
    </source>
</reference>
<feature type="region of interest" description="Disordered" evidence="7">
    <location>
        <begin position="58"/>
        <end position="101"/>
    </location>
</feature>
<dbReference type="InterPro" id="IPR001138">
    <property type="entry name" value="Zn2Cys6_DnaBD"/>
</dbReference>
<evidence type="ECO:0000259" key="8">
    <source>
        <dbReference type="PROSITE" id="PS50048"/>
    </source>
</evidence>
<dbReference type="Gene3D" id="4.10.240.10">
    <property type="entry name" value="Zn(2)-C6 fungal-type DNA-binding domain"/>
    <property type="match status" value="1"/>
</dbReference>